<sequence>MGLSPSWALSGQAVDGVGDAHLATGVHYRVLTNPLLGLPVVPLSIGRITLGEIAKGHTRRDVTWVDSRGNMLTPPFTVTPDNPVTGHLPLGETCCWAALEGTAARGGPRPPVPPRPPRPPVVVPLRTGEDARTAGVRPIVVRPGAGPVPQAGLPASFWVEGVVATPYGDAPVAIRSAEPFHVYASHLERIVVHGSGTVTGLSWLPPSAVDVFERFRTAPLPTGPGVRYAGPADGEDRGFERVKRGAPARFGMHESPLAASPTACAPVSPGEESDRVAALTGELAGSLGRLINDVSAPQRLLISAMTVLDENGRALGSSERYLLMDLLQGAVDPGVARWLGLLDVDQDVPPKNVVVAYVVDGLFAPDWKSVTSGRLDQTLPFGTVVEDGAKAVMEMARHAPDLANYAAQVARMGRGPFLQLRVVLAATAGVPLDSPAAPGMDTPASGDWLPATAPIAARELTVSMEHLVPGAGLGSAIAQPSGDKPLARNPEEPKGRRVLLTAGLDDPPLGARRAASATRGVLSDRLVDERDGVWQVAQADWFGRWSAWGRTAFATADRPRPPRPVFTLTTRPPVVPAPVPAGPLAGVVRIEVSVPPVTGLPAGGRLLRHLKLTVTSGGVPVQTIHPITSPAAPPETLVVEVPGPALPPTASGTVTVTAVWTDSAGIDSGTSEAKQATLHDPRPPEPVVIPPTLTYTARPDATGRARAALRWTPGAGQAAYRVFVADETTLRAKLKDTATGVIAGGDAGQAPTSGQAAALLAALDTAPDAPARGAVWDANRRLLPRRWWLQLTAEPLHRPVSGQAVFTHDVSGSLSVLVLYRVVAVSPASVESDFATCPLLPRAVPNLLVPPVPTLDVMPVVDDSADLLARLTVTVPVGPTPAVRYRLRRATATTDPTFMPVVAEGAVPPRPVGDPAPQVFTILDAGASPSEARTSLPAWLRYNWRVEVQGAPAPGGGPAGEWSAPSAAASTTVMPPDPPAAITDLTVTRDAGGVHVRFRHPEPLAGGATAGYTVDVYRQCPGGSLRLLTSLPGQAPPPTGRGPDVTGSFDVLDPDAEAVTGTLYRVVVTDPIGRASQPSTPEEAP</sequence>
<evidence type="ECO:0000256" key="1">
    <source>
        <dbReference type="SAM" id="MobiDB-lite"/>
    </source>
</evidence>
<feature type="region of interest" description="Disordered" evidence="1">
    <location>
        <begin position="474"/>
        <end position="493"/>
    </location>
</feature>
<keyword evidence="3" id="KW-1185">Reference proteome</keyword>
<evidence type="ECO:0000313" key="3">
    <source>
        <dbReference type="Proteomes" id="UP000650628"/>
    </source>
</evidence>
<protein>
    <submittedName>
        <fullName evidence="2">Uncharacterized protein</fullName>
    </submittedName>
</protein>
<dbReference type="Proteomes" id="UP000650628">
    <property type="component" value="Unassembled WGS sequence"/>
</dbReference>
<organism evidence="2 3">
    <name type="scientific">Planotetraspora mira</name>
    <dbReference type="NCBI Taxonomy" id="58121"/>
    <lineage>
        <taxon>Bacteria</taxon>
        <taxon>Bacillati</taxon>
        <taxon>Actinomycetota</taxon>
        <taxon>Actinomycetes</taxon>
        <taxon>Streptosporangiales</taxon>
        <taxon>Streptosporangiaceae</taxon>
        <taxon>Planotetraspora</taxon>
    </lineage>
</organism>
<dbReference type="EMBL" id="BOOO01000031">
    <property type="protein sequence ID" value="GII31836.1"/>
    <property type="molecule type" value="Genomic_DNA"/>
</dbReference>
<proteinExistence type="predicted"/>
<gene>
    <name evidence="2" type="ORF">Pmi06nite_52780</name>
</gene>
<dbReference type="RefSeq" id="WP_203955758.1">
    <property type="nucleotide sequence ID" value="NZ_BOOO01000031.1"/>
</dbReference>
<name>A0A8J3X8Z6_9ACTN</name>
<feature type="region of interest" description="Disordered" evidence="1">
    <location>
        <begin position="952"/>
        <end position="976"/>
    </location>
</feature>
<reference evidence="2 3" key="1">
    <citation type="submission" date="2021-01" db="EMBL/GenBank/DDBJ databases">
        <title>Whole genome shotgun sequence of Planotetraspora mira NBRC 15435.</title>
        <authorList>
            <person name="Komaki H."/>
            <person name="Tamura T."/>
        </authorList>
    </citation>
    <scope>NUCLEOTIDE SEQUENCE [LARGE SCALE GENOMIC DNA]</scope>
    <source>
        <strain evidence="2 3">NBRC 15435</strain>
    </source>
</reference>
<dbReference type="AlphaFoldDB" id="A0A8J3X8Z6"/>
<feature type="region of interest" description="Disordered" evidence="1">
    <location>
        <begin position="665"/>
        <end position="688"/>
    </location>
</feature>
<comment type="caution">
    <text evidence="2">The sequence shown here is derived from an EMBL/GenBank/DDBJ whole genome shotgun (WGS) entry which is preliminary data.</text>
</comment>
<evidence type="ECO:0000313" key="2">
    <source>
        <dbReference type="EMBL" id="GII31836.1"/>
    </source>
</evidence>
<feature type="compositionally biased region" description="Low complexity" evidence="1">
    <location>
        <begin position="960"/>
        <end position="970"/>
    </location>
</feature>
<accession>A0A8J3X8Z6</accession>